<dbReference type="AlphaFoldDB" id="A0AAD7KAY1"/>
<dbReference type="Proteomes" id="UP001215280">
    <property type="component" value="Unassembled WGS sequence"/>
</dbReference>
<keyword evidence="3" id="KW-1185">Reference proteome</keyword>
<sequence length="467" mass="51976">MAQVVEGIRDAFNKLKRKVHIALRTQMGDADRLAQRSHEVATFLSAAEPHWCLFSSAEFEIIRTSVADMQDALDTAVNQSSDPLTTPLLVVSKKIPNGKGTGRHRIEIDPQFLSGVLQLRGPTGIATSIGCHPRTVRRRAIEQGLAIPAPPVCRREVQEDGTVVKIWQSTGPTIAAISDDPEALDQQVGEILQLFPHFGREMISGALRSRGFRVPRNHIAASYLRFVTHAFIDGKSRLVTGLRVSSNNLGVTVLDVLESAAALYGWPSRLPSGWKRFGAVVGALIFGARDSVHNIRIERLWVDFTRGVGKKWHRFFHELETTYGLHADNTAHLWLLHHLFLSALNQDALEWVEAWNSHKITITAHRKRSPRDMFTFGLLEQGPRGIGHLIHQQEDDIPNIADFGVDWEAQRIPAIVAHHHDNNPSNAADHNPFGTYSISTPETMSESWIAGSHWLSTSNRGLCWPGS</sequence>
<name>A0AAD7KAY1_9AGAR</name>
<organism evidence="2 3">
    <name type="scientific">Mycena maculata</name>
    <dbReference type="NCBI Taxonomy" id="230809"/>
    <lineage>
        <taxon>Eukaryota</taxon>
        <taxon>Fungi</taxon>
        <taxon>Dikarya</taxon>
        <taxon>Basidiomycota</taxon>
        <taxon>Agaricomycotina</taxon>
        <taxon>Agaricomycetes</taxon>
        <taxon>Agaricomycetidae</taxon>
        <taxon>Agaricales</taxon>
        <taxon>Marasmiineae</taxon>
        <taxon>Mycenaceae</taxon>
        <taxon>Mycena</taxon>
    </lineage>
</organism>
<dbReference type="PANTHER" id="PTHR46791">
    <property type="entry name" value="EXPRESSED PROTEIN"/>
    <property type="match status" value="1"/>
</dbReference>
<accession>A0AAD7KAY1</accession>
<dbReference type="InterPro" id="IPR058913">
    <property type="entry name" value="Integrase_dom_put"/>
</dbReference>
<feature type="domain" description="Integrase core" evidence="1">
    <location>
        <begin position="225"/>
        <end position="381"/>
    </location>
</feature>
<dbReference type="EMBL" id="JARJLG010000005">
    <property type="protein sequence ID" value="KAJ7780781.1"/>
    <property type="molecule type" value="Genomic_DNA"/>
</dbReference>
<gene>
    <name evidence="2" type="ORF">DFH07DRAFT_1022878</name>
</gene>
<protein>
    <recommendedName>
        <fullName evidence="1">Integrase core domain-containing protein</fullName>
    </recommendedName>
</protein>
<reference evidence="2" key="1">
    <citation type="submission" date="2023-03" db="EMBL/GenBank/DDBJ databases">
        <title>Massive genome expansion in bonnet fungi (Mycena s.s.) driven by repeated elements and novel gene families across ecological guilds.</title>
        <authorList>
            <consortium name="Lawrence Berkeley National Laboratory"/>
            <person name="Harder C.B."/>
            <person name="Miyauchi S."/>
            <person name="Viragh M."/>
            <person name="Kuo A."/>
            <person name="Thoen E."/>
            <person name="Andreopoulos B."/>
            <person name="Lu D."/>
            <person name="Skrede I."/>
            <person name="Drula E."/>
            <person name="Henrissat B."/>
            <person name="Morin E."/>
            <person name="Kohler A."/>
            <person name="Barry K."/>
            <person name="LaButti K."/>
            <person name="Morin E."/>
            <person name="Salamov A."/>
            <person name="Lipzen A."/>
            <person name="Mereny Z."/>
            <person name="Hegedus B."/>
            <person name="Baldrian P."/>
            <person name="Stursova M."/>
            <person name="Weitz H."/>
            <person name="Taylor A."/>
            <person name="Grigoriev I.V."/>
            <person name="Nagy L.G."/>
            <person name="Martin F."/>
            <person name="Kauserud H."/>
        </authorList>
    </citation>
    <scope>NUCLEOTIDE SEQUENCE</scope>
    <source>
        <strain evidence="2">CBHHK188m</strain>
    </source>
</reference>
<dbReference type="PANTHER" id="PTHR46791:SF5">
    <property type="entry name" value="CLR5 DOMAIN-CONTAINING PROTEIN-RELATED"/>
    <property type="match status" value="1"/>
</dbReference>
<evidence type="ECO:0000259" key="1">
    <source>
        <dbReference type="Pfam" id="PF24764"/>
    </source>
</evidence>
<proteinExistence type="predicted"/>
<evidence type="ECO:0000313" key="3">
    <source>
        <dbReference type="Proteomes" id="UP001215280"/>
    </source>
</evidence>
<evidence type="ECO:0000313" key="2">
    <source>
        <dbReference type="EMBL" id="KAJ7780781.1"/>
    </source>
</evidence>
<comment type="caution">
    <text evidence="2">The sequence shown here is derived from an EMBL/GenBank/DDBJ whole genome shotgun (WGS) entry which is preliminary data.</text>
</comment>
<dbReference type="Pfam" id="PF24764">
    <property type="entry name" value="rva_4"/>
    <property type="match status" value="1"/>
</dbReference>